<evidence type="ECO:0000313" key="4">
    <source>
        <dbReference type="EMBL" id="CAG1832859.1"/>
    </source>
</evidence>
<dbReference type="GO" id="GO:0006355">
    <property type="term" value="P:regulation of DNA-templated transcription"/>
    <property type="evidence" value="ECO:0000318"/>
    <property type="project" value="GO_Central"/>
</dbReference>
<dbReference type="GO" id="GO:0005634">
    <property type="term" value="C:nucleus"/>
    <property type="evidence" value="ECO:0000318"/>
    <property type="project" value="GO_Central"/>
</dbReference>
<evidence type="ECO:0000313" key="6">
    <source>
        <dbReference type="Proteomes" id="UP000012960"/>
    </source>
</evidence>
<dbReference type="InParanoid" id="A0A804KB79"/>
<name>A0A804KB79_MUSAM</name>
<gene>
    <name evidence="4" type="ORF">GSMUA_87790.1</name>
</gene>
<dbReference type="PANTHER" id="PTHR31301:SF186">
    <property type="entry name" value="OS09G0364100 PROTEIN"/>
    <property type="match status" value="1"/>
</dbReference>
<feature type="compositionally biased region" description="Polar residues" evidence="2">
    <location>
        <begin position="1"/>
        <end position="15"/>
    </location>
</feature>
<organism evidence="5 6">
    <name type="scientific">Musa acuminata subsp. malaccensis</name>
    <name type="common">Wild banana</name>
    <name type="synonym">Musa malaccensis</name>
    <dbReference type="NCBI Taxonomy" id="214687"/>
    <lineage>
        <taxon>Eukaryota</taxon>
        <taxon>Viridiplantae</taxon>
        <taxon>Streptophyta</taxon>
        <taxon>Embryophyta</taxon>
        <taxon>Tracheophyta</taxon>
        <taxon>Spermatophyta</taxon>
        <taxon>Magnoliopsida</taxon>
        <taxon>Liliopsida</taxon>
        <taxon>Zingiberales</taxon>
        <taxon>Musaceae</taxon>
        <taxon>Musa</taxon>
    </lineage>
</organism>
<dbReference type="Gramene" id="Ma08_t26990.1">
    <property type="protein sequence ID" value="Ma08_p26990.1"/>
    <property type="gene ID" value="Ma08_g26990"/>
</dbReference>
<dbReference type="OrthoDB" id="1893065at2759"/>
<reference evidence="4" key="1">
    <citation type="submission" date="2021-03" db="EMBL/GenBank/DDBJ databases">
        <authorList>
            <consortium name="Genoscope - CEA"/>
            <person name="William W."/>
        </authorList>
    </citation>
    <scope>NUCLEOTIDE SEQUENCE</scope>
    <source>
        <strain evidence="4">Doubled-haploid Pahang</strain>
    </source>
</reference>
<dbReference type="PROSITE" id="PS50891">
    <property type="entry name" value="LOB"/>
    <property type="match status" value="1"/>
</dbReference>
<dbReference type="GO" id="GO:0001216">
    <property type="term" value="F:DNA-binding transcription activator activity"/>
    <property type="evidence" value="ECO:0000318"/>
    <property type="project" value="GO_Central"/>
</dbReference>
<feature type="domain" description="LOB" evidence="3">
    <location>
        <begin position="41"/>
        <end position="142"/>
    </location>
</feature>
<evidence type="ECO:0000256" key="1">
    <source>
        <dbReference type="ARBA" id="ARBA00005474"/>
    </source>
</evidence>
<evidence type="ECO:0000256" key="2">
    <source>
        <dbReference type="SAM" id="MobiDB-lite"/>
    </source>
</evidence>
<dbReference type="Proteomes" id="UP000012960">
    <property type="component" value="Unplaced"/>
</dbReference>
<keyword evidence="6" id="KW-1185">Reference proteome</keyword>
<evidence type="ECO:0000313" key="5">
    <source>
        <dbReference type="EnsemblPlants" id="Ma08_p26990.1"/>
    </source>
</evidence>
<comment type="similarity">
    <text evidence="1">Belongs to the LOB domain-containing protein family.</text>
</comment>
<sequence length="315" mass="34955">MIAGTASHTTTTKAGSSKNTSSRFSSSSSSTSSSSQATATQACAACKYQRRKCNPDCTLAPYFPANQQHKFLNAHRLFGVSNILKIIRNLDPYQHAEAMKTIIYQSDMRALDPVGGCYRIIRDLEYQIERDSNELALVLRQLAVCRAQAAQASVASDLEVHPNLLLNTATSEDVDNVIYGGNIFPTINQQDQQQYYNYLCYDDDITRDHQNNHPNTSIIINNNSNNDNNDLSSLQHQPHFNCMVEDEDVKPLVDMFDVRQTSMGGDEDNADEAGHPRCSSTQVPELKDETSPVEHAQEEHDLKGAASLFTLTNCS</sequence>
<protein>
    <submittedName>
        <fullName evidence="4">(wild Malaysian banana) hypothetical protein</fullName>
    </submittedName>
</protein>
<dbReference type="AlphaFoldDB" id="A0A804KB79"/>
<accession>A0A804KB79</accession>
<feature type="region of interest" description="Disordered" evidence="2">
    <location>
        <begin position="1"/>
        <end position="34"/>
    </location>
</feature>
<evidence type="ECO:0000259" key="3">
    <source>
        <dbReference type="PROSITE" id="PS50891"/>
    </source>
</evidence>
<dbReference type="EMBL" id="HG996472">
    <property type="protein sequence ID" value="CAG1832859.1"/>
    <property type="molecule type" value="Genomic_DNA"/>
</dbReference>
<proteinExistence type="inferred from homology"/>
<feature type="region of interest" description="Disordered" evidence="2">
    <location>
        <begin position="261"/>
        <end position="315"/>
    </location>
</feature>
<reference evidence="5" key="2">
    <citation type="submission" date="2021-05" db="UniProtKB">
        <authorList>
            <consortium name="EnsemblPlants"/>
        </authorList>
    </citation>
    <scope>IDENTIFICATION</scope>
    <source>
        <strain evidence="5">subsp. malaccensis</strain>
    </source>
</reference>
<dbReference type="InterPro" id="IPR004883">
    <property type="entry name" value="LOB"/>
</dbReference>
<dbReference type="EnsemblPlants" id="Ma08_t26990.1">
    <property type="protein sequence ID" value="Ma08_p26990.1"/>
    <property type="gene ID" value="Ma08_g26990"/>
</dbReference>
<dbReference type="OMA" id="CMVEDED"/>
<feature type="compositionally biased region" description="Basic and acidic residues" evidence="2">
    <location>
        <begin position="285"/>
        <end position="303"/>
    </location>
</feature>
<feature type="compositionally biased region" description="Low complexity" evidence="2">
    <location>
        <begin position="16"/>
        <end position="34"/>
    </location>
</feature>
<dbReference type="PANTHER" id="PTHR31301">
    <property type="entry name" value="LOB DOMAIN-CONTAINING PROTEIN 4-RELATED"/>
    <property type="match status" value="1"/>
</dbReference>
<dbReference type="Pfam" id="PF03195">
    <property type="entry name" value="LOB"/>
    <property type="match status" value="1"/>
</dbReference>